<dbReference type="InterPro" id="IPR000719">
    <property type="entry name" value="Prot_kinase_dom"/>
</dbReference>
<comment type="caution">
    <text evidence="3">The sequence shown here is derived from an EMBL/GenBank/DDBJ whole genome shotgun (WGS) entry which is preliminary data.</text>
</comment>
<sequence length="405" mass="45719">MANPRLDMTKEVLFYLVPQDAESRKMVEENPSYQGRYKGIVSLQVKAGNESKFAGRVLSIGRLKQLSDIVLYLRGLPDQQCSFQLYPSGELMLQDATTGCHTGIRCADSRGNTIDKYRLQGDPRRRIIPMDRSLPIIIWLTSLISFKFVWGDAVLKNIDEARKSLAAIAEAKRKAGGTHFETQRTLNPAMVKIEPKSPNAPVVPVDLDKKPLRQIHTYKVLGEGGFGKVSMAVDLASGELYAVKECKKRTKKTDFKDSWGTLVYLGPEATRDGIMTRATDVYALGLMLLEVLGRYCPDEGSVTHTTAAVWRKKLETNAKLASLREKCKKYQDRPPLRNLFLPNFEARHGRVQSLSDFKLLRPSVEDILHEDLRKRSTAAKARLDLLRDYEPKMLPRDGKAVKNKR</sequence>
<evidence type="ECO:0000256" key="1">
    <source>
        <dbReference type="PROSITE-ProRule" id="PRU10141"/>
    </source>
</evidence>
<proteinExistence type="predicted"/>
<name>A0AA39ZE59_9PEZI</name>
<dbReference type="PROSITE" id="PS00107">
    <property type="entry name" value="PROTEIN_KINASE_ATP"/>
    <property type="match status" value="1"/>
</dbReference>
<dbReference type="PROSITE" id="PS50011">
    <property type="entry name" value="PROTEIN_KINASE_DOM"/>
    <property type="match status" value="1"/>
</dbReference>
<organism evidence="3 4">
    <name type="scientific">Cercophora samala</name>
    <dbReference type="NCBI Taxonomy" id="330535"/>
    <lineage>
        <taxon>Eukaryota</taxon>
        <taxon>Fungi</taxon>
        <taxon>Dikarya</taxon>
        <taxon>Ascomycota</taxon>
        <taxon>Pezizomycotina</taxon>
        <taxon>Sordariomycetes</taxon>
        <taxon>Sordariomycetidae</taxon>
        <taxon>Sordariales</taxon>
        <taxon>Lasiosphaeriaceae</taxon>
        <taxon>Cercophora</taxon>
    </lineage>
</organism>
<feature type="domain" description="Protein kinase" evidence="2">
    <location>
        <begin position="215"/>
        <end position="405"/>
    </location>
</feature>
<dbReference type="SUPFAM" id="SSF56112">
    <property type="entry name" value="Protein kinase-like (PK-like)"/>
    <property type="match status" value="1"/>
</dbReference>
<keyword evidence="4" id="KW-1185">Reference proteome</keyword>
<keyword evidence="1" id="KW-0067">ATP-binding</keyword>
<accession>A0AA39ZE59</accession>
<dbReference type="Gene3D" id="1.10.510.10">
    <property type="entry name" value="Transferase(Phosphotransferase) domain 1"/>
    <property type="match status" value="1"/>
</dbReference>
<evidence type="ECO:0000259" key="2">
    <source>
        <dbReference type="PROSITE" id="PS50011"/>
    </source>
</evidence>
<dbReference type="GO" id="GO:0005524">
    <property type="term" value="F:ATP binding"/>
    <property type="evidence" value="ECO:0007669"/>
    <property type="project" value="UniProtKB-UniRule"/>
</dbReference>
<gene>
    <name evidence="3" type="ORF">QBC41DRAFT_392351</name>
</gene>
<protein>
    <recommendedName>
        <fullName evidence="2">Protein kinase domain-containing protein</fullName>
    </recommendedName>
</protein>
<evidence type="ECO:0000313" key="4">
    <source>
        <dbReference type="Proteomes" id="UP001174997"/>
    </source>
</evidence>
<dbReference type="InterPro" id="IPR017441">
    <property type="entry name" value="Protein_kinase_ATP_BS"/>
</dbReference>
<dbReference type="GO" id="GO:0004672">
    <property type="term" value="F:protein kinase activity"/>
    <property type="evidence" value="ECO:0007669"/>
    <property type="project" value="InterPro"/>
</dbReference>
<keyword evidence="1" id="KW-0547">Nucleotide-binding</keyword>
<dbReference type="InterPro" id="IPR011009">
    <property type="entry name" value="Kinase-like_dom_sf"/>
</dbReference>
<evidence type="ECO:0000313" key="3">
    <source>
        <dbReference type="EMBL" id="KAK0669097.1"/>
    </source>
</evidence>
<reference evidence="3" key="1">
    <citation type="submission" date="2023-06" db="EMBL/GenBank/DDBJ databases">
        <title>Genome-scale phylogeny and comparative genomics of the fungal order Sordariales.</title>
        <authorList>
            <consortium name="Lawrence Berkeley National Laboratory"/>
            <person name="Hensen N."/>
            <person name="Bonometti L."/>
            <person name="Westerberg I."/>
            <person name="Brannstrom I.O."/>
            <person name="Guillou S."/>
            <person name="Cros-Aarteil S."/>
            <person name="Calhoun S."/>
            <person name="Haridas S."/>
            <person name="Kuo A."/>
            <person name="Mondo S."/>
            <person name="Pangilinan J."/>
            <person name="Riley R."/>
            <person name="Labutti K."/>
            <person name="Andreopoulos B."/>
            <person name="Lipzen A."/>
            <person name="Chen C."/>
            <person name="Yanf M."/>
            <person name="Daum C."/>
            <person name="Ng V."/>
            <person name="Clum A."/>
            <person name="Steindorff A."/>
            <person name="Ohm R."/>
            <person name="Martin F."/>
            <person name="Silar P."/>
            <person name="Natvig D."/>
            <person name="Lalanne C."/>
            <person name="Gautier V."/>
            <person name="Ament-Velasquez S.L."/>
            <person name="Kruys A."/>
            <person name="Hutchinson M.I."/>
            <person name="Powell A.J."/>
            <person name="Barry K."/>
            <person name="Miller A.N."/>
            <person name="Grigoriev I.V."/>
            <person name="Debuchy R."/>
            <person name="Gladieux P."/>
            <person name="Thoren M.H."/>
            <person name="Johannesson H."/>
        </authorList>
    </citation>
    <scope>NUCLEOTIDE SEQUENCE</scope>
    <source>
        <strain evidence="3">CBS 307.81</strain>
    </source>
</reference>
<dbReference type="AlphaFoldDB" id="A0AA39ZE59"/>
<dbReference type="Proteomes" id="UP001174997">
    <property type="component" value="Unassembled WGS sequence"/>
</dbReference>
<dbReference type="Gene3D" id="3.30.200.20">
    <property type="entry name" value="Phosphorylase Kinase, domain 1"/>
    <property type="match status" value="1"/>
</dbReference>
<dbReference type="EMBL" id="JAULSY010000047">
    <property type="protein sequence ID" value="KAK0669097.1"/>
    <property type="molecule type" value="Genomic_DNA"/>
</dbReference>
<feature type="binding site" evidence="1">
    <location>
        <position position="244"/>
    </location>
    <ligand>
        <name>ATP</name>
        <dbReference type="ChEBI" id="CHEBI:30616"/>
    </ligand>
</feature>